<dbReference type="Gene3D" id="1.10.510.10">
    <property type="entry name" value="Transferase(Phosphotransferase) domain 1"/>
    <property type="match status" value="1"/>
</dbReference>
<dbReference type="PROSITE" id="PS00108">
    <property type="entry name" value="PROTEIN_KINASE_ST"/>
    <property type="match status" value="1"/>
</dbReference>
<sequence length="461" mass="53932">MTKHKKRTLSHRKHVIGGKAIASGGFGCVFNPALSCKHKTAKTNGKNNTISKLMKIKYAKEEYKEIQHFKQLLHDIPDYSNYFLLNEISLCEPAPLSEDDKKNFDKKCKSLKKMDITSENVNSSLDRLLSLNIPYGGVDVEHYIKDVRMNYTKMHELNTSLIQLLQKGIHPMNEKGVFHCDIKDSNVLVQEETDKEIRTRLIDWGLSTTFSGSAKTIPKLLTNRPFQFNVPFSIVLFNETFTKMYSEFLKKNKEPTFFEVRSFTMNYVISWVNKRGPGHLKALNSMFTKMFERSLINIEEKFKEDLIEFDYTFYFIFEYISYVLFKFTHDGVFQKMEYFKTVFLKNIDVWGFIMTYLPIIEYLEPYYKQLCECEKEIFHLVCKMILYAIECSYVPIDQGKVLEMLNKLNELFLQAKKKSTTHFLEKIRSSSSGFSTTYKTKKHSKTALTKTVSRKKSSKSI</sequence>
<evidence type="ECO:0000313" key="3">
    <source>
        <dbReference type="EMBL" id="QHS85325.1"/>
    </source>
</evidence>
<accession>A0A6C0AZE2</accession>
<organism evidence="3">
    <name type="scientific">viral metagenome</name>
    <dbReference type="NCBI Taxonomy" id="1070528"/>
    <lineage>
        <taxon>unclassified sequences</taxon>
        <taxon>metagenomes</taxon>
        <taxon>organismal metagenomes</taxon>
    </lineage>
</organism>
<dbReference type="AlphaFoldDB" id="A0A6C0AZE2"/>
<dbReference type="GO" id="GO:0004672">
    <property type="term" value="F:protein kinase activity"/>
    <property type="evidence" value="ECO:0007669"/>
    <property type="project" value="InterPro"/>
</dbReference>
<feature type="domain" description="Protein kinase" evidence="2">
    <location>
        <begin position="15"/>
        <end position="461"/>
    </location>
</feature>
<reference evidence="3" key="1">
    <citation type="journal article" date="2020" name="Nature">
        <title>Giant virus diversity and host interactions through global metagenomics.</title>
        <authorList>
            <person name="Schulz F."/>
            <person name="Roux S."/>
            <person name="Paez-Espino D."/>
            <person name="Jungbluth S."/>
            <person name="Walsh D.A."/>
            <person name="Denef V.J."/>
            <person name="McMahon K.D."/>
            <person name="Konstantinidis K.T."/>
            <person name="Eloe-Fadrosh E.A."/>
            <person name="Kyrpides N.C."/>
            <person name="Woyke T."/>
        </authorList>
    </citation>
    <scope>NUCLEOTIDE SEQUENCE</scope>
    <source>
        <strain evidence="3">GVMAG-M-3300009182-78</strain>
    </source>
</reference>
<dbReference type="Pfam" id="PF00069">
    <property type="entry name" value="Pkinase"/>
    <property type="match status" value="1"/>
</dbReference>
<feature type="compositionally biased region" description="Basic residues" evidence="1">
    <location>
        <begin position="452"/>
        <end position="461"/>
    </location>
</feature>
<dbReference type="Gene3D" id="3.30.200.20">
    <property type="entry name" value="Phosphorylase Kinase, domain 1"/>
    <property type="match status" value="1"/>
</dbReference>
<name>A0A6C0AZE2_9ZZZZ</name>
<dbReference type="SUPFAM" id="SSF56112">
    <property type="entry name" value="Protein kinase-like (PK-like)"/>
    <property type="match status" value="1"/>
</dbReference>
<feature type="region of interest" description="Disordered" evidence="1">
    <location>
        <begin position="434"/>
        <end position="461"/>
    </location>
</feature>
<protein>
    <recommendedName>
        <fullName evidence="2">Protein kinase domain-containing protein</fullName>
    </recommendedName>
</protein>
<dbReference type="InterPro" id="IPR008271">
    <property type="entry name" value="Ser/Thr_kinase_AS"/>
</dbReference>
<dbReference type="PROSITE" id="PS50011">
    <property type="entry name" value="PROTEIN_KINASE_DOM"/>
    <property type="match status" value="1"/>
</dbReference>
<dbReference type="EMBL" id="MN739042">
    <property type="protein sequence ID" value="QHS85325.1"/>
    <property type="molecule type" value="Genomic_DNA"/>
</dbReference>
<proteinExistence type="predicted"/>
<dbReference type="GO" id="GO:0005524">
    <property type="term" value="F:ATP binding"/>
    <property type="evidence" value="ECO:0007669"/>
    <property type="project" value="InterPro"/>
</dbReference>
<evidence type="ECO:0000256" key="1">
    <source>
        <dbReference type="SAM" id="MobiDB-lite"/>
    </source>
</evidence>
<evidence type="ECO:0000259" key="2">
    <source>
        <dbReference type="PROSITE" id="PS50011"/>
    </source>
</evidence>
<dbReference type="InterPro" id="IPR000719">
    <property type="entry name" value="Prot_kinase_dom"/>
</dbReference>
<dbReference type="InterPro" id="IPR011009">
    <property type="entry name" value="Kinase-like_dom_sf"/>
</dbReference>